<evidence type="ECO:0000256" key="2">
    <source>
        <dbReference type="ARBA" id="ARBA00013064"/>
    </source>
</evidence>
<dbReference type="SUPFAM" id="SSF52788">
    <property type="entry name" value="Phosphotyrosine protein phosphatases I"/>
    <property type="match status" value="1"/>
</dbReference>
<dbReference type="InterPro" id="IPR017867">
    <property type="entry name" value="Tyr_phospatase_low_mol_wt"/>
</dbReference>
<reference evidence="8 9" key="1">
    <citation type="submission" date="2018-02" db="EMBL/GenBank/DDBJ databases">
        <title>8 Nocardia nova and 1 Nocardia cyriacigeorgica strain used for evolution to TMP-SMX.</title>
        <authorList>
            <person name="Mehta H."/>
            <person name="Weng J."/>
            <person name="Shamoo Y."/>
        </authorList>
    </citation>
    <scope>NUCLEOTIDE SEQUENCE [LARGE SCALE GENOMIC DNA]</scope>
    <source>
        <strain evidence="8 9">BAA2227</strain>
    </source>
</reference>
<dbReference type="PANTHER" id="PTHR11717:SF7">
    <property type="entry name" value="LOW MOLECULAR WEIGHT PHOSPHOTYROSINE PROTEIN PHOSPHATASE"/>
    <property type="match status" value="1"/>
</dbReference>
<dbReference type="Gene3D" id="3.40.50.2300">
    <property type="match status" value="1"/>
</dbReference>
<accession>A0A2S6AAL6</accession>
<dbReference type="InterPro" id="IPR023485">
    <property type="entry name" value="Ptyr_pPase"/>
</dbReference>
<dbReference type="InterPro" id="IPR050438">
    <property type="entry name" value="LMW_PTPase"/>
</dbReference>
<evidence type="ECO:0000313" key="9">
    <source>
        <dbReference type="Proteomes" id="UP000238356"/>
    </source>
</evidence>
<dbReference type="Proteomes" id="UP000238356">
    <property type="component" value="Unassembled WGS sequence"/>
</dbReference>
<keyword evidence="3" id="KW-0378">Hydrolase</keyword>
<feature type="active site" description="Nucleophile" evidence="5">
    <location>
        <position position="73"/>
    </location>
</feature>
<feature type="active site" evidence="5">
    <location>
        <position position="79"/>
    </location>
</feature>
<evidence type="ECO:0000313" key="8">
    <source>
        <dbReference type="EMBL" id="PPJ30558.1"/>
    </source>
</evidence>
<dbReference type="Pfam" id="PF01451">
    <property type="entry name" value="LMWPc"/>
    <property type="match status" value="1"/>
</dbReference>
<dbReference type="EC" id="3.1.3.48" evidence="2"/>
<dbReference type="CDD" id="cd16343">
    <property type="entry name" value="LMWPTP"/>
    <property type="match status" value="1"/>
</dbReference>
<comment type="caution">
    <text evidence="8">The sequence shown here is derived from an EMBL/GenBank/DDBJ whole genome shotgun (WGS) entry which is preliminary data.</text>
</comment>
<sequence length="227" mass="24196">MRPSAPTAKPTRVASASAAPPGRVSLGRLGPACDRVPAVAGVSSGTATYPTWPPPAPTGHNGCVGELHVTFICTGNICRSPMAEKIFAAHLERAGLADRVRVSSAGTTAWHVGSDADPRTTALLTRHGYPIGHVAAMIGPDHLDADLLVALDSNHDRELTRLRIPEARRRLLRSFDPAADDHDVPDPYYGDDTDFELVREQIEAAVPALLAWVREQLGEPATTGPRQ</sequence>
<keyword evidence="4" id="KW-0904">Protein phosphatase</keyword>
<gene>
    <name evidence="8" type="ORF">C5F51_08815</name>
</gene>
<keyword evidence="9" id="KW-1185">Reference proteome</keyword>
<evidence type="ECO:0000259" key="7">
    <source>
        <dbReference type="SMART" id="SM00226"/>
    </source>
</evidence>
<comment type="similarity">
    <text evidence="1">Belongs to the low molecular weight phosphotyrosine protein phosphatase family.</text>
</comment>
<dbReference type="GO" id="GO:0004725">
    <property type="term" value="F:protein tyrosine phosphatase activity"/>
    <property type="evidence" value="ECO:0007669"/>
    <property type="project" value="UniProtKB-EC"/>
</dbReference>
<proteinExistence type="inferred from homology"/>
<dbReference type="EMBL" id="PSZD01000004">
    <property type="protein sequence ID" value="PPJ30558.1"/>
    <property type="molecule type" value="Genomic_DNA"/>
</dbReference>
<dbReference type="SMART" id="SM00226">
    <property type="entry name" value="LMWPc"/>
    <property type="match status" value="1"/>
</dbReference>
<feature type="domain" description="Phosphotyrosine protein phosphatase I" evidence="7">
    <location>
        <begin position="67"/>
        <end position="212"/>
    </location>
</feature>
<name>A0A2S6AAL6_9NOCA</name>
<organism evidence="8 9">
    <name type="scientific">Nocardia nova</name>
    <dbReference type="NCBI Taxonomy" id="37330"/>
    <lineage>
        <taxon>Bacteria</taxon>
        <taxon>Bacillati</taxon>
        <taxon>Actinomycetota</taxon>
        <taxon>Actinomycetes</taxon>
        <taxon>Mycobacteriales</taxon>
        <taxon>Nocardiaceae</taxon>
        <taxon>Nocardia</taxon>
    </lineage>
</organism>
<feature type="region of interest" description="Disordered" evidence="6">
    <location>
        <begin position="1"/>
        <end position="26"/>
    </location>
</feature>
<dbReference type="InterPro" id="IPR036196">
    <property type="entry name" value="Ptyr_pPase_sf"/>
</dbReference>
<evidence type="ECO:0000256" key="1">
    <source>
        <dbReference type="ARBA" id="ARBA00011063"/>
    </source>
</evidence>
<dbReference type="AlphaFoldDB" id="A0A2S6AAL6"/>
<evidence type="ECO:0000256" key="6">
    <source>
        <dbReference type="SAM" id="MobiDB-lite"/>
    </source>
</evidence>
<evidence type="ECO:0000256" key="3">
    <source>
        <dbReference type="ARBA" id="ARBA00022801"/>
    </source>
</evidence>
<dbReference type="PANTHER" id="PTHR11717">
    <property type="entry name" value="LOW MOLECULAR WEIGHT PROTEIN TYROSINE PHOSPHATASE"/>
    <property type="match status" value="1"/>
</dbReference>
<protein>
    <recommendedName>
        <fullName evidence="2">protein-tyrosine-phosphatase</fullName>
        <ecNumber evidence="2">3.1.3.48</ecNumber>
    </recommendedName>
</protein>
<evidence type="ECO:0000256" key="4">
    <source>
        <dbReference type="ARBA" id="ARBA00022912"/>
    </source>
</evidence>
<evidence type="ECO:0000256" key="5">
    <source>
        <dbReference type="PIRSR" id="PIRSR617867-1"/>
    </source>
</evidence>
<feature type="active site" description="Proton donor" evidence="5">
    <location>
        <position position="186"/>
    </location>
</feature>
<dbReference type="PRINTS" id="PR00719">
    <property type="entry name" value="LMWPTPASE"/>
</dbReference>